<evidence type="ECO:0000313" key="2">
    <source>
        <dbReference type="EMBL" id="MBB4279680.1"/>
    </source>
</evidence>
<dbReference type="PANTHER" id="PTHR37936">
    <property type="entry name" value="TRANSPOSASE INSC FOR INSERTION ELEMENT IS2A-RELATED"/>
    <property type="match status" value="1"/>
</dbReference>
<name>A0A7W6WJ31_9HYPH</name>
<dbReference type="Gene3D" id="1.10.10.10">
    <property type="entry name" value="Winged helix-like DNA-binding domain superfamily/Winged helix DNA-binding domain"/>
    <property type="match status" value="1"/>
</dbReference>
<accession>A0A7W6WJ31</accession>
<protein>
    <submittedName>
        <fullName evidence="2">Transposase</fullName>
    </submittedName>
</protein>
<dbReference type="InterPro" id="IPR002514">
    <property type="entry name" value="Transposase_8"/>
</dbReference>
<gene>
    <name evidence="2" type="ORF">GGE12_007505</name>
</gene>
<comment type="caution">
    <text evidence="2">The sequence shown here is derived from an EMBL/GenBank/DDBJ whole genome shotgun (WGS) entry which is preliminary data.</text>
</comment>
<reference evidence="2 3" key="1">
    <citation type="submission" date="2020-08" db="EMBL/GenBank/DDBJ databases">
        <title>Genomic Encyclopedia of Type Strains, Phase IV (KMG-V): Genome sequencing to study the core and pangenomes of soil and plant-associated prokaryotes.</title>
        <authorList>
            <person name="Whitman W."/>
        </authorList>
    </citation>
    <scope>NUCLEOTIDE SEQUENCE [LARGE SCALE GENOMIC DNA]</scope>
    <source>
        <strain evidence="2 3">SEMIA 402</strain>
    </source>
</reference>
<dbReference type="InterPro" id="IPR036388">
    <property type="entry name" value="WH-like_DNA-bd_sf"/>
</dbReference>
<dbReference type="InterPro" id="IPR010921">
    <property type="entry name" value="Trp_repressor/repl_initiator"/>
</dbReference>
<feature type="non-terminal residue" evidence="2">
    <location>
        <position position="1"/>
    </location>
</feature>
<sequence>SPDTISHLLSERGNVPIMSSHNPKIEVLSGPERRRRWSTAEKLAIVQETYEPDVTVSIVARRHGIQPNQLFNWRKLAAQGALTATASQEEVVPASEYRALQNQVKELQRLLGKKTMEGEILKEALEIATGPKKHLLRSLSLPKGTSR</sequence>
<comment type="similarity">
    <text evidence="1">Belongs to the transposase 8 family.</text>
</comment>
<dbReference type="GO" id="GO:0043565">
    <property type="term" value="F:sequence-specific DNA binding"/>
    <property type="evidence" value="ECO:0007669"/>
    <property type="project" value="InterPro"/>
</dbReference>
<dbReference type="EMBL" id="JACIGM010000044">
    <property type="protein sequence ID" value="MBB4279680.1"/>
    <property type="molecule type" value="Genomic_DNA"/>
</dbReference>
<dbReference type="SUPFAM" id="SSF48295">
    <property type="entry name" value="TrpR-like"/>
    <property type="match status" value="1"/>
</dbReference>
<dbReference type="AlphaFoldDB" id="A0A7W6WJ31"/>
<dbReference type="GO" id="GO:0006313">
    <property type="term" value="P:DNA transposition"/>
    <property type="evidence" value="ECO:0007669"/>
    <property type="project" value="InterPro"/>
</dbReference>
<dbReference type="Proteomes" id="UP000533641">
    <property type="component" value="Unassembled WGS sequence"/>
</dbReference>
<proteinExistence type="inferred from homology"/>
<dbReference type="Pfam" id="PF01527">
    <property type="entry name" value="HTH_Tnp_1"/>
    <property type="match status" value="1"/>
</dbReference>
<evidence type="ECO:0000256" key="1">
    <source>
        <dbReference type="ARBA" id="ARBA00009964"/>
    </source>
</evidence>
<evidence type="ECO:0000313" key="3">
    <source>
        <dbReference type="Proteomes" id="UP000533641"/>
    </source>
</evidence>
<dbReference type="PANTHER" id="PTHR37936:SF3">
    <property type="entry name" value="TRANSPOSASE INSC FOR INSERTION ELEMENT IS2A-RELATED"/>
    <property type="match status" value="1"/>
</dbReference>
<dbReference type="GO" id="GO:0004803">
    <property type="term" value="F:transposase activity"/>
    <property type="evidence" value="ECO:0007669"/>
    <property type="project" value="InterPro"/>
</dbReference>
<organism evidence="2 3">
    <name type="scientific">Rhizobium mongolense</name>
    <dbReference type="NCBI Taxonomy" id="57676"/>
    <lineage>
        <taxon>Bacteria</taxon>
        <taxon>Pseudomonadati</taxon>
        <taxon>Pseudomonadota</taxon>
        <taxon>Alphaproteobacteria</taxon>
        <taxon>Hyphomicrobiales</taxon>
        <taxon>Rhizobiaceae</taxon>
        <taxon>Rhizobium/Agrobacterium group</taxon>
        <taxon>Rhizobium</taxon>
    </lineage>
</organism>